<evidence type="ECO:0000313" key="2">
    <source>
        <dbReference type="EMBL" id="AOM78062.1"/>
    </source>
</evidence>
<accession>A0A1D7QHB0</accession>
<organism evidence="2 3">
    <name type="scientific">Pedobacter steynii</name>
    <dbReference type="NCBI Taxonomy" id="430522"/>
    <lineage>
        <taxon>Bacteria</taxon>
        <taxon>Pseudomonadati</taxon>
        <taxon>Bacteroidota</taxon>
        <taxon>Sphingobacteriia</taxon>
        <taxon>Sphingobacteriales</taxon>
        <taxon>Sphingobacteriaceae</taxon>
        <taxon>Pedobacter</taxon>
    </lineage>
</organism>
<sequence length="416" mass="47401">MKRFLACLFMALPMLSVAQSNFHKGYVVTNSKDTLKGYLDYKEGKNNPDFITFKRELNAASETYNLKNCAGFQVNEMVTYQRHLVNISSGTDDLSLLSEVADTSSRQDSVFLQVIQAGQRVTLFSYEDQIKKRYFIQDKEERVPQELIRQLYLNAENTSIVVTNSKYARQLMLLLRKYGKSTDKIERRLANLRYLQGDLLDVVERINDQQAEKSKFPKSRFFGGAGINLSSISFGGMHDLAASDAKSKLFIGPAITGGVDLFANPAIRRLLFRTELTLMTAKNKISIPNKKEFSFEQLEAVLTPQIIYHVYNADDFKVFVGAGIGFNFSSYKNQKFIAYDLGLFNGGYDRVENRPGDMIDLEAFHFNFPISAGAVLNKRIELNMSYSMPSGITRYGYFNVRKERIRVGINYLFGKY</sequence>
<dbReference type="Proteomes" id="UP000094313">
    <property type="component" value="Chromosome"/>
</dbReference>
<feature type="chain" id="PRO_5009098623" description="Outer membrane protein beta-barrel domain-containing protein" evidence="1">
    <location>
        <begin position="19"/>
        <end position="416"/>
    </location>
</feature>
<dbReference type="OrthoDB" id="677565at2"/>
<reference evidence="2 3" key="1">
    <citation type="submission" date="2016-08" db="EMBL/GenBank/DDBJ databases">
        <authorList>
            <person name="Seilhamer J.J."/>
        </authorList>
    </citation>
    <scope>NUCLEOTIDE SEQUENCE [LARGE SCALE GENOMIC DNA]</scope>
    <source>
        <strain evidence="2 3">DX4</strain>
    </source>
</reference>
<name>A0A1D7QHB0_9SPHI</name>
<evidence type="ECO:0000256" key="1">
    <source>
        <dbReference type="SAM" id="SignalP"/>
    </source>
</evidence>
<gene>
    <name evidence="2" type="ORF">BFS30_13260</name>
</gene>
<proteinExistence type="predicted"/>
<evidence type="ECO:0000313" key="3">
    <source>
        <dbReference type="Proteomes" id="UP000094313"/>
    </source>
</evidence>
<evidence type="ECO:0008006" key="4">
    <source>
        <dbReference type="Google" id="ProtNLM"/>
    </source>
</evidence>
<keyword evidence="3" id="KW-1185">Reference proteome</keyword>
<dbReference type="RefSeq" id="WP_069379736.1">
    <property type="nucleotide sequence ID" value="NZ_CP017141.1"/>
</dbReference>
<protein>
    <recommendedName>
        <fullName evidence="4">Outer membrane protein beta-barrel domain-containing protein</fullName>
    </recommendedName>
</protein>
<feature type="signal peptide" evidence="1">
    <location>
        <begin position="1"/>
        <end position="18"/>
    </location>
</feature>
<dbReference type="EMBL" id="CP017141">
    <property type="protein sequence ID" value="AOM78062.1"/>
    <property type="molecule type" value="Genomic_DNA"/>
</dbReference>
<dbReference type="KEGG" id="psty:BFS30_13260"/>
<dbReference type="AlphaFoldDB" id="A0A1D7QHB0"/>
<keyword evidence="1" id="KW-0732">Signal</keyword>